<keyword evidence="3 8" id="KW-0812">Transmembrane</keyword>
<dbReference type="Pfam" id="PF01569">
    <property type="entry name" value="PAP2"/>
    <property type="match status" value="1"/>
</dbReference>
<dbReference type="Proteomes" id="UP001165541">
    <property type="component" value="Unassembled WGS sequence"/>
</dbReference>
<dbReference type="PANTHER" id="PTHR14969:SF62">
    <property type="entry name" value="DECAPRENYLPHOSPHORYL-5-PHOSPHORIBOSE PHOSPHATASE RV3807C-RELATED"/>
    <property type="match status" value="1"/>
</dbReference>
<feature type="domain" description="Phosphatidic acid phosphatase type 2/haloperoxidase" evidence="9">
    <location>
        <begin position="80"/>
        <end position="190"/>
    </location>
</feature>
<feature type="region of interest" description="Disordered" evidence="7">
    <location>
        <begin position="1"/>
        <end position="20"/>
    </location>
</feature>
<feature type="transmembrane region" description="Helical" evidence="8">
    <location>
        <begin position="46"/>
        <end position="65"/>
    </location>
</feature>
<name>A0ABT0YVE2_9BURK</name>
<dbReference type="SMART" id="SM00014">
    <property type="entry name" value="acidPPc"/>
    <property type="match status" value="1"/>
</dbReference>
<protein>
    <submittedName>
        <fullName evidence="10">Phosphatase PAP2 family protein</fullName>
    </submittedName>
</protein>
<evidence type="ECO:0000313" key="10">
    <source>
        <dbReference type="EMBL" id="MCM5682715.1"/>
    </source>
</evidence>
<keyword evidence="6 8" id="KW-0472">Membrane</keyword>
<dbReference type="CDD" id="cd01610">
    <property type="entry name" value="PAP2_like"/>
    <property type="match status" value="1"/>
</dbReference>
<evidence type="ECO:0000256" key="5">
    <source>
        <dbReference type="ARBA" id="ARBA00022989"/>
    </source>
</evidence>
<organism evidence="10 11">
    <name type="scientific">Caldimonas mangrovi</name>
    <dbReference type="NCBI Taxonomy" id="2944811"/>
    <lineage>
        <taxon>Bacteria</taxon>
        <taxon>Pseudomonadati</taxon>
        <taxon>Pseudomonadota</taxon>
        <taxon>Betaproteobacteria</taxon>
        <taxon>Burkholderiales</taxon>
        <taxon>Sphaerotilaceae</taxon>
        <taxon>Caldimonas</taxon>
    </lineage>
</organism>
<evidence type="ECO:0000256" key="7">
    <source>
        <dbReference type="SAM" id="MobiDB-lite"/>
    </source>
</evidence>
<evidence type="ECO:0000259" key="9">
    <source>
        <dbReference type="SMART" id="SM00014"/>
    </source>
</evidence>
<comment type="caution">
    <text evidence="10">The sequence shown here is derived from an EMBL/GenBank/DDBJ whole genome shotgun (WGS) entry which is preliminary data.</text>
</comment>
<reference evidence="10" key="1">
    <citation type="submission" date="2022-05" db="EMBL/GenBank/DDBJ databases">
        <title>Schlegelella sp. nov., isolated from mangrove soil.</title>
        <authorList>
            <person name="Liu Y."/>
            <person name="Ge X."/>
            <person name="Liu W."/>
        </authorList>
    </citation>
    <scope>NUCLEOTIDE SEQUENCE</scope>
    <source>
        <strain evidence="10">S2-27</strain>
    </source>
</reference>
<dbReference type="RefSeq" id="WP_251781259.1">
    <property type="nucleotide sequence ID" value="NZ_JAMKFE010000022.1"/>
</dbReference>
<keyword evidence="11" id="KW-1185">Reference proteome</keyword>
<gene>
    <name evidence="10" type="ORF">M8A51_24550</name>
</gene>
<dbReference type="InterPro" id="IPR000326">
    <property type="entry name" value="PAP2/HPO"/>
</dbReference>
<evidence type="ECO:0000256" key="3">
    <source>
        <dbReference type="ARBA" id="ARBA00022692"/>
    </source>
</evidence>
<dbReference type="PANTHER" id="PTHR14969">
    <property type="entry name" value="SPHINGOSINE-1-PHOSPHATE PHOSPHOHYDROLASE"/>
    <property type="match status" value="1"/>
</dbReference>
<keyword evidence="4" id="KW-0378">Hydrolase</keyword>
<proteinExistence type="predicted"/>
<feature type="transmembrane region" description="Helical" evidence="8">
    <location>
        <begin position="77"/>
        <end position="99"/>
    </location>
</feature>
<evidence type="ECO:0000313" key="11">
    <source>
        <dbReference type="Proteomes" id="UP001165541"/>
    </source>
</evidence>
<evidence type="ECO:0000256" key="6">
    <source>
        <dbReference type="ARBA" id="ARBA00023136"/>
    </source>
</evidence>
<evidence type="ECO:0000256" key="1">
    <source>
        <dbReference type="ARBA" id="ARBA00004651"/>
    </source>
</evidence>
<sequence length="193" mass="21171">MQWKHRTPGPPARLDATPPLRAGREPWAALDLLWTRRLHRGADYRVLVLLLAVVSRLGNGVLWYAGMAVLPLVAGPRGWACSLRMMALGLLNLTLYLLLKRWACRPRPYVACQDIHACTRALDQFSFPSGHTLHAVGFSIVLIEYFPALALVLVPFTLLIALSRVVLGLHYPSDVLAGAGIGALMAFGVLALF</sequence>
<keyword evidence="5 8" id="KW-1133">Transmembrane helix</keyword>
<evidence type="ECO:0000256" key="4">
    <source>
        <dbReference type="ARBA" id="ARBA00022801"/>
    </source>
</evidence>
<dbReference type="EMBL" id="JAMKFE010000022">
    <property type="protein sequence ID" value="MCM5682715.1"/>
    <property type="molecule type" value="Genomic_DNA"/>
</dbReference>
<dbReference type="InterPro" id="IPR036938">
    <property type="entry name" value="PAP2/HPO_sf"/>
</dbReference>
<feature type="transmembrane region" description="Helical" evidence="8">
    <location>
        <begin position="175"/>
        <end position="192"/>
    </location>
</feature>
<accession>A0ABT0YVE2</accession>
<dbReference type="SUPFAM" id="SSF48317">
    <property type="entry name" value="Acid phosphatase/Vanadium-dependent haloperoxidase"/>
    <property type="match status" value="1"/>
</dbReference>
<evidence type="ECO:0000256" key="2">
    <source>
        <dbReference type="ARBA" id="ARBA00022475"/>
    </source>
</evidence>
<dbReference type="Gene3D" id="1.20.144.10">
    <property type="entry name" value="Phosphatidic acid phosphatase type 2/haloperoxidase"/>
    <property type="match status" value="1"/>
</dbReference>
<evidence type="ECO:0000256" key="8">
    <source>
        <dbReference type="SAM" id="Phobius"/>
    </source>
</evidence>
<keyword evidence="2" id="KW-1003">Cell membrane</keyword>
<comment type="subcellular location">
    <subcellularLocation>
        <location evidence="1">Cell membrane</location>
        <topology evidence="1">Multi-pass membrane protein</topology>
    </subcellularLocation>
</comment>
<feature type="transmembrane region" description="Helical" evidence="8">
    <location>
        <begin position="148"/>
        <end position="169"/>
    </location>
</feature>